<proteinExistence type="predicted"/>
<dbReference type="InterPro" id="IPR045047">
    <property type="entry name" value="Ard1-like"/>
</dbReference>
<dbReference type="InterPro" id="IPR000182">
    <property type="entry name" value="GNAT_dom"/>
</dbReference>
<feature type="domain" description="N-acetyltransferase" evidence="3">
    <location>
        <begin position="12"/>
        <end position="167"/>
    </location>
</feature>
<dbReference type="PROSITE" id="PS51186">
    <property type="entry name" value="GNAT"/>
    <property type="match status" value="1"/>
</dbReference>
<keyword evidence="1 4" id="KW-0808">Transferase</keyword>
<evidence type="ECO:0000313" key="4">
    <source>
        <dbReference type="EMBL" id="HHM43906.1"/>
    </source>
</evidence>
<reference evidence="4" key="1">
    <citation type="journal article" date="2020" name="mSystems">
        <title>Genome- and Community-Level Interaction Insights into Carbon Utilization and Element Cycling Functions of Hydrothermarchaeota in Hydrothermal Sediment.</title>
        <authorList>
            <person name="Zhou Z."/>
            <person name="Liu Y."/>
            <person name="Xu W."/>
            <person name="Pan J."/>
            <person name="Luo Z.H."/>
            <person name="Li M."/>
        </authorList>
    </citation>
    <scope>NUCLEOTIDE SEQUENCE [LARGE SCALE GENOMIC DNA]</scope>
    <source>
        <strain evidence="4">SpSt-1074</strain>
    </source>
</reference>
<dbReference type="EMBL" id="DRXH01000046">
    <property type="protein sequence ID" value="HHM43906.1"/>
    <property type="molecule type" value="Genomic_DNA"/>
</dbReference>
<evidence type="ECO:0000256" key="1">
    <source>
        <dbReference type="ARBA" id="ARBA00022679"/>
    </source>
</evidence>
<dbReference type="InterPro" id="IPR016181">
    <property type="entry name" value="Acyl_CoA_acyltransferase"/>
</dbReference>
<dbReference type="CDD" id="cd04301">
    <property type="entry name" value="NAT_SF"/>
    <property type="match status" value="1"/>
</dbReference>
<dbReference type="InterPro" id="IPR006464">
    <property type="entry name" value="AcTrfase_RimI/Ard1"/>
</dbReference>
<dbReference type="SUPFAM" id="SSF55729">
    <property type="entry name" value="Acyl-CoA N-acyltransferases (Nat)"/>
    <property type="match status" value="1"/>
</dbReference>
<accession>A0A7J3VTG7</accession>
<dbReference type="GO" id="GO:0004596">
    <property type="term" value="F:protein-N-terminal amino-acid acetyltransferase activity"/>
    <property type="evidence" value="ECO:0007669"/>
    <property type="project" value="InterPro"/>
</dbReference>
<dbReference type="GO" id="GO:0031415">
    <property type="term" value="C:NatA complex"/>
    <property type="evidence" value="ECO:0007669"/>
    <property type="project" value="InterPro"/>
</dbReference>
<dbReference type="NCBIfam" id="TIGR01575">
    <property type="entry name" value="rimI"/>
    <property type="match status" value="1"/>
</dbReference>
<dbReference type="AlphaFoldDB" id="A0A7J3VTG7"/>
<name>A0A7J3VTG7_CALS0</name>
<gene>
    <name evidence="4" type="primary">rimI</name>
    <name evidence="4" type="ORF">ENM31_01225</name>
</gene>
<dbReference type="Pfam" id="PF00583">
    <property type="entry name" value="Acetyltransf_1"/>
    <property type="match status" value="1"/>
</dbReference>
<dbReference type="Gene3D" id="3.40.630.30">
    <property type="match status" value="1"/>
</dbReference>
<sequence>MQEAEKAGRPKAFFRTVMMEDLIQVMNINRICLPENYTYSFFEDLAKVYPKAFWVAVVDGRIVGYVMCRVERIFSKLDFLKIKKAGHIVSVAVLPEHRKKGIATELIRQALKSLAEHYGCEEAYLEVRVSNDVAISLYHKLGFVSREVQRRYYADGEDALLMAVKLPQNS</sequence>
<protein>
    <submittedName>
        <fullName evidence="4">Ribosomal-protein-alanine N-acetyltransferase</fullName>
    </submittedName>
</protein>
<dbReference type="PANTHER" id="PTHR23091:SF4">
    <property type="entry name" value="N-TERMINAL AMINO-ACID N(ALPHA)-ACETYLTRANSFERASE NATA"/>
    <property type="match status" value="1"/>
</dbReference>
<dbReference type="PANTHER" id="PTHR23091">
    <property type="entry name" value="N-TERMINAL ACETYLTRANSFERASE"/>
    <property type="match status" value="1"/>
</dbReference>
<evidence type="ECO:0000259" key="3">
    <source>
        <dbReference type="PROSITE" id="PS51186"/>
    </source>
</evidence>
<comment type="caution">
    <text evidence="4">The sequence shown here is derived from an EMBL/GenBank/DDBJ whole genome shotgun (WGS) entry which is preliminary data.</text>
</comment>
<organism evidence="4">
    <name type="scientific">Caldiarchaeum subterraneum</name>
    <dbReference type="NCBI Taxonomy" id="311458"/>
    <lineage>
        <taxon>Archaea</taxon>
        <taxon>Nitrososphaerota</taxon>
        <taxon>Candidatus Caldarchaeales</taxon>
        <taxon>Candidatus Caldarchaeaceae</taxon>
        <taxon>Candidatus Caldarchaeum</taxon>
    </lineage>
</organism>
<keyword evidence="2" id="KW-0012">Acyltransferase</keyword>
<evidence type="ECO:0000256" key="2">
    <source>
        <dbReference type="ARBA" id="ARBA00023315"/>
    </source>
</evidence>